<accession>A0A949U0L8</accession>
<dbReference type="RefSeq" id="WP_218323202.1">
    <property type="nucleotide sequence ID" value="NZ_JAEEGC010000159.1"/>
</dbReference>
<reference evidence="2" key="1">
    <citation type="submission" date="2020-12" db="EMBL/GenBank/DDBJ databases">
        <title>Clostridium thailandense sp. nov., a novel acetogenic bacterium isolated from peat land soil in Thailand.</title>
        <authorList>
            <person name="Chaikitkaew S."/>
            <person name="Birkeland N.K."/>
        </authorList>
    </citation>
    <scope>NUCLEOTIDE SEQUENCE</scope>
    <source>
        <strain evidence="2">PL3</strain>
    </source>
</reference>
<evidence type="ECO:0000256" key="1">
    <source>
        <dbReference type="SAM" id="Phobius"/>
    </source>
</evidence>
<keyword evidence="3" id="KW-1185">Reference proteome</keyword>
<keyword evidence="1" id="KW-0472">Membrane</keyword>
<evidence type="ECO:0008006" key="4">
    <source>
        <dbReference type="Google" id="ProtNLM"/>
    </source>
</evidence>
<gene>
    <name evidence="2" type="ORF">I6U48_25055</name>
</gene>
<sequence length="347" mass="39577">MINNYIYGILIAIILGAGCMATYTDIKEGKIYNKHLLIFFLMAIVLQVIYLSSKNQDVVKGYLINLAASIIFSLSIYCFKIWAAGDAKLLILIMSLMPLEVYKINNMNVFPGFSIIMYIFLCGFIYVALESMFLYVKDKFIKREISSMYCIDIKLLKNLAPKLIFAWVISINVNFVLSKYFKVFYFYNLSLCMLFNALLIVYLARYIGNKIIFSFVLVLGGSIYIYNFINSSITNVNVNLKVMALVIILIFLRTLCGKYNYKKITIENLKTGMILSAGTVLSFNGSRVKGLPVDASESMNSRINEEQINSIRRWHKSSRGFDEVVIVRQIHFAPFILLGTIIGLIIN</sequence>
<proteinExistence type="predicted"/>
<feature type="transmembrane region" description="Helical" evidence="1">
    <location>
        <begin position="110"/>
        <end position="135"/>
    </location>
</feature>
<dbReference type="Proteomes" id="UP000694308">
    <property type="component" value="Unassembled WGS sequence"/>
</dbReference>
<keyword evidence="1" id="KW-0812">Transmembrane</keyword>
<evidence type="ECO:0000313" key="2">
    <source>
        <dbReference type="EMBL" id="MBV7276158.1"/>
    </source>
</evidence>
<feature type="transmembrane region" description="Helical" evidence="1">
    <location>
        <begin position="241"/>
        <end position="261"/>
    </location>
</feature>
<feature type="transmembrane region" description="Helical" evidence="1">
    <location>
        <begin position="183"/>
        <end position="204"/>
    </location>
</feature>
<feature type="transmembrane region" description="Helical" evidence="1">
    <location>
        <begin position="211"/>
        <end position="229"/>
    </location>
</feature>
<feature type="transmembrane region" description="Helical" evidence="1">
    <location>
        <begin position="325"/>
        <end position="346"/>
    </location>
</feature>
<name>A0A949U0L8_9CLOT</name>
<keyword evidence="1" id="KW-1133">Transmembrane helix</keyword>
<feature type="transmembrane region" description="Helical" evidence="1">
    <location>
        <begin position="155"/>
        <end position="177"/>
    </location>
</feature>
<feature type="transmembrane region" description="Helical" evidence="1">
    <location>
        <begin position="36"/>
        <end position="53"/>
    </location>
</feature>
<organism evidence="2 3">
    <name type="scientific">Clostridium thailandense</name>
    <dbReference type="NCBI Taxonomy" id="2794346"/>
    <lineage>
        <taxon>Bacteria</taxon>
        <taxon>Bacillati</taxon>
        <taxon>Bacillota</taxon>
        <taxon>Clostridia</taxon>
        <taxon>Eubacteriales</taxon>
        <taxon>Clostridiaceae</taxon>
        <taxon>Clostridium</taxon>
    </lineage>
</organism>
<dbReference type="EMBL" id="JAEEGC010000159">
    <property type="protein sequence ID" value="MBV7276158.1"/>
    <property type="molecule type" value="Genomic_DNA"/>
</dbReference>
<evidence type="ECO:0000313" key="3">
    <source>
        <dbReference type="Proteomes" id="UP000694308"/>
    </source>
</evidence>
<comment type="caution">
    <text evidence="2">The sequence shown here is derived from an EMBL/GenBank/DDBJ whole genome shotgun (WGS) entry which is preliminary data.</text>
</comment>
<feature type="transmembrane region" description="Helical" evidence="1">
    <location>
        <begin position="6"/>
        <end position="24"/>
    </location>
</feature>
<dbReference type="AlphaFoldDB" id="A0A949U0L8"/>
<feature type="transmembrane region" description="Helical" evidence="1">
    <location>
        <begin position="59"/>
        <end position="79"/>
    </location>
</feature>
<protein>
    <recommendedName>
        <fullName evidence="4">Prepilin type IV endopeptidase peptidase domain-containing protein</fullName>
    </recommendedName>
</protein>